<dbReference type="InterPro" id="IPR004821">
    <property type="entry name" value="Cyt_trans-like"/>
</dbReference>
<dbReference type="InterPro" id="IPR014729">
    <property type="entry name" value="Rossmann-like_a/b/a_fold"/>
</dbReference>
<evidence type="ECO:0000256" key="4">
    <source>
        <dbReference type="ARBA" id="ARBA00022741"/>
    </source>
</evidence>
<feature type="domain" description="Cytidyltransferase-like" evidence="8">
    <location>
        <begin position="27"/>
        <end position="135"/>
    </location>
</feature>
<name>A0A7C2P654_UNCW3</name>
<evidence type="ECO:0000256" key="3">
    <source>
        <dbReference type="ARBA" id="ARBA00022695"/>
    </source>
</evidence>
<dbReference type="Gene3D" id="3.40.50.620">
    <property type="entry name" value="HUPs"/>
    <property type="match status" value="1"/>
</dbReference>
<evidence type="ECO:0000256" key="6">
    <source>
        <dbReference type="ARBA" id="ARBA00023277"/>
    </source>
</evidence>
<evidence type="ECO:0000313" key="9">
    <source>
        <dbReference type="EMBL" id="HEN27295.1"/>
    </source>
</evidence>
<keyword evidence="2 9" id="KW-0808">Transferase</keyword>
<dbReference type="InterPro" id="IPR050385">
    <property type="entry name" value="Archaeal_FAD_synthase"/>
</dbReference>
<organism evidence="9">
    <name type="scientific">candidate division WOR-3 bacterium</name>
    <dbReference type="NCBI Taxonomy" id="2052148"/>
    <lineage>
        <taxon>Bacteria</taxon>
        <taxon>Bacteria division WOR-3</taxon>
    </lineage>
</organism>
<sequence length="157" mass="17870">MAKDKIKTREELVEILNSLRGSMRIVFTNGCFDILHRGHIEYLYFAKELGDLLVVAVNSDESVKRLKGEGRPVNKLEDRMIVLSSLEMVDYVLPFDEDTPYEVIKLLKPDIIVKGGDYTPDEVVGKDIVESYGGKVVIAPYLRGYSTTELLRRMKND</sequence>
<dbReference type="GO" id="GO:0005524">
    <property type="term" value="F:ATP binding"/>
    <property type="evidence" value="ECO:0007669"/>
    <property type="project" value="UniProtKB-KW"/>
</dbReference>
<proteinExistence type="predicted"/>
<dbReference type="Pfam" id="PF01467">
    <property type="entry name" value="CTP_transf_like"/>
    <property type="match status" value="1"/>
</dbReference>
<dbReference type="GO" id="GO:0005975">
    <property type="term" value="P:carbohydrate metabolic process"/>
    <property type="evidence" value="ECO:0007669"/>
    <property type="project" value="InterPro"/>
</dbReference>
<protein>
    <recommendedName>
        <fullName evidence="1">D-glycero-beta-D-manno-heptose 1-phosphate adenylyltransferase</fullName>
        <ecNumber evidence="1">2.7.7.70</ecNumber>
    </recommendedName>
</protein>
<keyword evidence="6" id="KW-0119">Carbohydrate metabolism</keyword>
<dbReference type="SUPFAM" id="SSF52374">
    <property type="entry name" value="Nucleotidylyl transferase"/>
    <property type="match status" value="1"/>
</dbReference>
<keyword evidence="5" id="KW-0067">ATP-binding</keyword>
<dbReference type="GO" id="GO:0016773">
    <property type="term" value="F:phosphotransferase activity, alcohol group as acceptor"/>
    <property type="evidence" value="ECO:0007669"/>
    <property type="project" value="InterPro"/>
</dbReference>
<dbReference type="NCBIfam" id="TIGR02199">
    <property type="entry name" value="rfaE_dom_II"/>
    <property type="match status" value="1"/>
</dbReference>
<accession>A0A7C2P654</accession>
<evidence type="ECO:0000256" key="5">
    <source>
        <dbReference type="ARBA" id="ARBA00022840"/>
    </source>
</evidence>
<dbReference type="EMBL" id="DSOL01000031">
    <property type="protein sequence ID" value="HEN27295.1"/>
    <property type="molecule type" value="Genomic_DNA"/>
</dbReference>
<evidence type="ECO:0000256" key="2">
    <source>
        <dbReference type="ARBA" id="ARBA00022679"/>
    </source>
</evidence>
<dbReference type="InterPro" id="IPR011914">
    <property type="entry name" value="RfaE_dom_II"/>
</dbReference>
<evidence type="ECO:0000256" key="1">
    <source>
        <dbReference type="ARBA" id="ARBA00012519"/>
    </source>
</evidence>
<dbReference type="EC" id="2.7.7.70" evidence="1"/>
<keyword evidence="3 9" id="KW-0548">Nucleotidyltransferase</keyword>
<dbReference type="GO" id="GO:0016779">
    <property type="term" value="F:nucleotidyltransferase activity"/>
    <property type="evidence" value="ECO:0007669"/>
    <property type="project" value="UniProtKB-KW"/>
</dbReference>
<dbReference type="AlphaFoldDB" id="A0A7C2P654"/>
<comment type="catalytic activity">
    <reaction evidence="7">
        <text>D-glycero-beta-D-manno-heptose 1-phosphate + ATP + H(+) = ADP-D-glycero-beta-D-manno-heptose + diphosphate</text>
        <dbReference type="Rhea" id="RHEA:27465"/>
        <dbReference type="ChEBI" id="CHEBI:15378"/>
        <dbReference type="ChEBI" id="CHEBI:30616"/>
        <dbReference type="ChEBI" id="CHEBI:33019"/>
        <dbReference type="ChEBI" id="CHEBI:59967"/>
        <dbReference type="ChEBI" id="CHEBI:61593"/>
        <dbReference type="EC" id="2.7.7.70"/>
    </reaction>
</comment>
<comment type="caution">
    <text evidence="9">The sequence shown here is derived from an EMBL/GenBank/DDBJ whole genome shotgun (WGS) entry which is preliminary data.</text>
</comment>
<gene>
    <name evidence="9" type="primary">rfaE2</name>
    <name evidence="9" type="ORF">ENQ77_01230</name>
</gene>
<evidence type="ECO:0000256" key="7">
    <source>
        <dbReference type="ARBA" id="ARBA00047428"/>
    </source>
</evidence>
<dbReference type="PANTHER" id="PTHR43793">
    <property type="entry name" value="FAD SYNTHASE"/>
    <property type="match status" value="1"/>
</dbReference>
<reference evidence="9" key="1">
    <citation type="journal article" date="2020" name="mSystems">
        <title>Genome- and Community-Level Interaction Insights into Carbon Utilization and Element Cycling Functions of Hydrothermarchaeota in Hydrothermal Sediment.</title>
        <authorList>
            <person name="Zhou Z."/>
            <person name="Liu Y."/>
            <person name="Xu W."/>
            <person name="Pan J."/>
            <person name="Luo Z.H."/>
            <person name="Li M."/>
        </authorList>
    </citation>
    <scope>NUCLEOTIDE SEQUENCE [LARGE SCALE GENOMIC DNA]</scope>
    <source>
        <strain evidence="9">SpSt-34</strain>
    </source>
</reference>
<dbReference type="PANTHER" id="PTHR43793:SF2">
    <property type="entry name" value="BIFUNCTIONAL PROTEIN HLDE"/>
    <property type="match status" value="1"/>
</dbReference>
<dbReference type="NCBIfam" id="TIGR00125">
    <property type="entry name" value="cyt_tran_rel"/>
    <property type="match status" value="1"/>
</dbReference>
<keyword evidence="4" id="KW-0547">Nucleotide-binding</keyword>
<evidence type="ECO:0000259" key="8">
    <source>
        <dbReference type="Pfam" id="PF01467"/>
    </source>
</evidence>